<dbReference type="Proteomes" id="UP001283341">
    <property type="component" value="Unassembled WGS sequence"/>
</dbReference>
<evidence type="ECO:0000313" key="3">
    <source>
        <dbReference type="EMBL" id="KAK3315382.1"/>
    </source>
</evidence>
<feature type="compositionally biased region" description="Gly residues" evidence="1">
    <location>
        <begin position="322"/>
        <end position="332"/>
    </location>
</feature>
<gene>
    <name evidence="3" type="ORF">B0H66DRAFT_343377</name>
</gene>
<feature type="compositionally biased region" description="Basic and acidic residues" evidence="1">
    <location>
        <begin position="333"/>
        <end position="346"/>
    </location>
</feature>
<reference evidence="3" key="2">
    <citation type="submission" date="2023-06" db="EMBL/GenBank/DDBJ databases">
        <authorList>
            <consortium name="Lawrence Berkeley National Laboratory"/>
            <person name="Haridas S."/>
            <person name="Hensen N."/>
            <person name="Bonometti L."/>
            <person name="Westerberg I."/>
            <person name="Brannstrom I.O."/>
            <person name="Guillou S."/>
            <person name="Cros-Aarteil S."/>
            <person name="Calhoun S."/>
            <person name="Kuo A."/>
            <person name="Mondo S."/>
            <person name="Pangilinan J."/>
            <person name="Riley R."/>
            <person name="Labutti K."/>
            <person name="Andreopoulos B."/>
            <person name="Lipzen A."/>
            <person name="Chen C."/>
            <person name="Yanf M."/>
            <person name="Daum C."/>
            <person name="Ng V."/>
            <person name="Clum A."/>
            <person name="Steindorff A."/>
            <person name="Ohm R."/>
            <person name="Martin F."/>
            <person name="Silar P."/>
            <person name="Natvig D."/>
            <person name="Lalanne C."/>
            <person name="Gautier V."/>
            <person name="Ament-Velasquez S.L."/>
            <person name="Kruys A."/>
            <person name="Hutchinson M.I."/>
            <person name="Powell A.J."/>
            <person name="Barry K."/>
            <person name="Miller A.N."/>
            <person name="Grigoriev I.V."/>
            <person name="Debuchy R."/>
            <person name="Gladieux P."/>
            <person name="Thoren M.H."/>
            <person name="Johannesson H."/>
        </authorList>
    </citation>
    <scope>NUCLEOTIDE SEQUENCE</scope>
    <source>
        <strain evidence="3">CBS 118394</strain>
    </source>
</reference>
<evidence type="ECO:0000313" key="4">
    <source>
        <dbReference type="Proteomes" id="UP001283341"/>
    </source>
</evidence>
<dbReference type="EMBL" id="JAUEDM010000006">
    <property type="protein sequence ID" value="KAK3315382.1"/>
    <property type="molecule type" value="Genomic_DNA"/>
</dbReference>
<reference evidence="3" key="1">
    <citation type="journal article" date="2023" name="Mol. Phylogenet. Evol.">
        <title>Genome-scale phylogeny and comparative genomics of the fungal order Sordariales.</title>
        <authorList>
            <person name="Hensen N."/>
            <person name="Bonometti L."/>
            <person name="Westerberg I."/>
            <person name="Brannstrom I.O."/>
            <person name="Guillou S."/>
            <person name="Cros-Aarteil S."/>
            <person name="Calhoun S."/>
            <person name="Haridas S."/>
            <person name="Kuo A."/>
            <person name="Mondo S."/>
            <person name="Pangilinan J."/>
            <person name="Riley R."/>
            <person name="LaButti K."/>
            <person name="Andreopoulos B."/>
            <person name="Lipzen A."/>
            <person name="Chen C."/>
            <person name="Yan M."/>
            <person name="Daum C."/>
            <person name="Ng V."/>
            <person name="Clum A."/>
            <person name="Steindorff A."/>
            <person name="Ohm R.A."/>
            <person name="Martin F."/>
            <person name="Silar P."/>
            <person name="Natvig D.O."/>
            <person name="Lalanne C."/>
            <person name="Gautier V."/>
            <person name="Ament-Velasquez S.L."/>
            <person name="Kruys A."/>
            <person name="Hutchinson M.I."/>
            <person name="Powell A.J."/>
            <person name="Barry K."/>
            <person name="Miller A.N."/>
            <person name="Grigoriev I.V."/>
            <person name="Debuchy R."/>
            <person name="Gladieux P."/>
            <person name="Hiltunen Thoren M."/>
            <person name="Johannesson H."/>
        </authorList>
    </citation>
    <scope>NUCLEOTIDE SEQUENCE</scope>
    <source>
        <strain evidence="3">CBS 118394</strain>
    </source>
</reference>
<organism evidence="3 4">
    <name type="scientific">Apodospora peruviana</name>
    <dbReference type="NCBI Taxonomy" id="516989"/>
    <lineage>
        <taxon>Eukaryota</taxon>
        <taxon>Fungi</taxon>
        <taxon>Dikarya</taxon>
        <taxon>Ascomycota</taxon>
        <taxon>Pezizomycotina</taxon>
        <taxon>Sordariomycetes</taxon>
        <taxon>Sordariomycetidae</taxon>
        <taxon>Sordariales</taxon>
        <taxon>Lasiosphaeriaceae</taxon>
        <taxon>Apodospora</taxon>
    </lineage>
</organism>
<evidence type="ECO:0000259" key="2">
    <source>
        <dbReference type="PROSITE" id="PS51397"/>
    </source>
</evidence>
<sequence length="381" mass="41712">MDNSLSSPPVSPDKPKGSSPSEPVDTFKITINFTPEHYSEAWTFNTAPTLADLLLECQTNFPEYDWSKTKAMPASRRPGIKPLLKTPDDDNLSLSPLQNTAIKLMAPKTSSLESLQSASASAAALNVARVSRRINNHPRSHRPHQSQEYLQYTFHTLRPLPYLPNPARSLAFLERLRSDPGIRAAMLAHKFSVGLLTEMDPSQHTQSTHEGTTRILGLNRNKGEVIELRLRTDVYDGYRDYKTIRKTLCHELAHNVHSEHDRQFWDLTAQIEREVSRADWKSGGRVVGGPDGAEFAPERGGGEEEMFMDHGGWTGGTYVLGGGNGNGQGGGMGRREILARAAEQRLRNLGSQGQGQEKGKGGSTTDREGGGGSEAGGSNQS</sequence>
<evidence type="ECO:0000256" key="1">
    <source>
        <dbReference type="SAM" id="MobiDB-lite"/>
    </source>
</evidence>
<dbReference type="PANTHER" id="PTHR47795">
    <property type="entry name" value="UBIQUITIN AND WLM DOMAIN-CONTAINING METALLOPROTEASE SPCC1442.07C"/>
    <property type="match status" value="1"/>
</dbReference>
<dbReference type="PROSITE" id="PS51397">
    <property type="entry name" value="WLM"/>
    <property type="match status" value="1"/>
</dbReference>
<dbReference type="PANTHER" id="PTHR47795:SF1">
    <property type="entry name" value="DNA-DEPENDENT METALLOPROTEASE WSS1 HOMOLOG 2"/>
    <property type="match status" value="1"/>
</dbReference>
<feature type="region of interest" description="Disordered" evidence="1">
    <location>
        <begin position="1"/>
        <end position="24"/>
    </location>
</feature>
<dbReference type="GO" id="GO:0070628">
    <property type="term" value="F:proteasome binding"/>
    <property type="evidence" value="ECO:0007669"/>
    <property type="project" value="TreeGrafter"/>
</dbReference>
<dbReference type="Pfam" id="PF08325">
    <property type="entry name" value="WLM"/>
    <property type="match status" value="1"/>
</dbReference>
<feature type="region of interest" description="Disordered" evidence="1">
    <location>
        <begin position="322"/>
        <end position="381"/>
    </location>
</feature>
<feature type="compositionally biased region" description="Basic and acidic residues" evidence="1">
    <location>
        <begin position="357"/>
        <end position="369"/>
    </location>
</feature>
<dbReference type="InterPro" id="IPR013536">
    <property type="entry name" value="WLM_dom"/>
</dbReference>
<keyword evidence="4" id="KW-1185">Reference proteome</keyword>
<accession>A0AAE0HYU4</accession>
<protein>
    <submittedName>
        <fullName evidence="3">WLM domain-containing protein</fullName>
    </submittedName>
</protein>
<feature type="domain" description="WLM" evidence="2">
    <location>
        <begin position="145"/>
        <end position="347"/>
    </location>
</feature>
<proteinExistence type="predicted"/>
<dbReference type="AlphaFoldDB" id="A0AAE0HYU4"/>
<name>A0AAE0HYU4_9PEZI</name>
<comment type="caution">
    <text evidence="3">The sequence shown here is derived from an EMBL/GenBank/DDBJ whole genome shotgun (WGS) entry which is preliminary data.</text>
</comment>